<reference evidence="2 3" key="1">
    <citation type="journal article" date="2016" name="Nat. Commun.">
        <title>Thousands of microbial genomes shed light on interconnected biogeochemical processes in an aquifer system.</title>
        <authorList>
            <person name="Anantharaman K."/>
            <person name="Brown C.T."/>
            <person name="Hug L.A."/>
            <person name="Sharon I."/>
            <person name="Castelle C.J."/>
            <person name="Probst A.J."/>
            <person name="Thomas B.C."/>
            <person name="Singh A."/>
            <person name="Wilkins M.J."/>
            <person name="Karaoz U."/>
            <person name="Brodie E.L."/>
            <person name="Williams K.H."/>
            <person name="Hubbard S.S."/>
            <person name="Banfield J.F."/>
        </authorList>
    </citation>
    <scope>NUCLEOTIDE SEQUENCE [LARGE SCALE GENOMIC DNA]</scope>
</reference>
<name>A0A1F6FXM4_9BACT</name>
<sequence length="65" mass="7301">MNGRRLPALPTGRQAAGRGRPQGEKHRKQKSKSVNIKGDTLTCPPLAPPLGDGRRVCRLYNWFYK</sequence>
<dbReference type="Proteomes" id="UP000177998">
    <property type="component" value="Unassembled WGS sequence"/>
</dbReference>
<accession>A0A1F6FXM4</accession>
<organism evidence="2 3">
    <name type="scientific">Candidatus Kuenenbacteria bacterium RIFCSPLOWO2_02_FULL_42_16</name>
    <dbReference type="NCBI Taxonomy" id="1798564"/>
    <lineage>
        <taxon>Bacteria</taxon>
        <taxon>Candidatus Kueneniibacteriota</taxon>
    </lineage>
</organism>
<dbReference type="EMBL" id="MFMZ01000037">
    <property type="protein sequence ID" value="OGG90616.1"/>
    <property type="molecule type" value="Genomic_DNA"/>
</dbReference>
<evidence type="ECO:0000313" key="2">
    <source>
        <dbReference type="EMBL" id="OGG90616.1"/>
    </source>
</evidence>
<dbReference type="AlphaFoldDB" id="A0A1F6FXM4"/>
<protein>
    <submittedName>
        <fullName evidence="2">Uncharacterized protein</fullName>
    </submittedName>
</protein>
<proteinExistence type="predicted"/>
<comment type="caution">
    <text evidence="2">The sequence shown here is derived from an EMBL/GenBank/DDBJ whole genome shotgun (WGS) entry which is preliminary data.</text>
</comment>
<feature type="region of interest" description="Disordered" evidence="1">
    <location>
        <begin position="1"/>
        <end position="40"/>
    </location>
</feature>
<evidence type="ECO:0000313" key="3">
    <source>
        <dbReference type="Proteomes" id="UP000177998"/>
    </source>
</evidence>
<gene>
    <name evidence="2" type="ORF">A3H55_00450</name>
</gene>
<evidence type="ECO:0000256" key="1">
    <source>
        <dbReference type="SAM" id="MobiDB-lite"/>
    </source>
</evidence>